<reference evidence="1 2" key="1">
    <citation type="journal article" date="2011" name="Stand. Genomic Sci.">
        <title>Non-contiguous finished genome sequence and contextual data of the filamentous soil bacterium Ktedonobacter racemifer type strain (SOSP1-21).</title>
        <authorList>
            <person name="Chang Y.J."/>
            <person name="Land M."/>
            <person name="Hauser L."/>
            <person name="Chertkov O."/>
            <person name="Del Rio T.G."/>
            <person name="Nolan M."/>
            <person name="Copeland A."/>
            <person name="Tice H."/>
            <person name="Cheng J.F."/>
            <person name="Lucas S."/>
            <person name="Han C."/>
            <person name="Goodwin L."/>
            <person name="Pitluck S."/>
            <person name="Ivanova N."/>
            <person name="Ovchinikova G."/>
            <person name="Pati A."/>
            <person name="Chen A."/>
            <person name="Palaniappan K."/>
            <person name="Mavromatis K."/>
            <person name="Liolios K."/>
            <person name="Brettin T."/>
            <person name="Fiebig A."/>
            <person name="Rohde M."/>
            <person name="Abt B."/>
            <person name="Goker M."/>
            <person name="Detter J.C."/>
            <person name="Woyke T."/>
            <person name="Bristow J."/>
            <person name="Eisen J.A."/>
            <person name="Markowitz V."/>
            <person name="Hugenholtz P."/>
            <person name="Kyrpides N.C."/>
            <person name="Klenk H.P."/>
            <person name="Lapidus A."/>
        </authorList>
    </citation>
    <scope>NUCLEOTIDE SEQUENCE [LARGE SCALE GENOMIC DNA]</scope>
    <source>
        <strain evidence="2">DSM 44963</strain>
    </source>
</reference>
<evidence type="ECO:0000313" key="1">
    <source>
        <dbReference type="EMBL" id="EFH86049.1"/>
    </source>
</evidence>
<organism evidence="1 2">
    <name type="scientific">Ktedonobacter racemifer DSM 44963</name>
    <dbReference type="NCBI Taxonomy" id="485913"/>
    <lineage>
        <taxon>Bacteria</taxon>
        <taxon>Bacillati</taxon>
        <taxon>Chloroflexota</taxon>
        <taxon>Ktedonobacteria</taxon>
        <taxon>Ktedonobacterales</taxon>
        <taxon>Ktedonobacteraceae</taxon>
        <taxon>Ktedonobacter</taxon>
    </lineage>
</organism>
<name>D6TRX6_KTERA</name>
<dbReference type="EMBL" id="ADVG01000002">
    <property type="protein sequence ID" value="EFH86049.1"/>
    <property type="molecule type" value="Genomic_DNA"/>
</dbReference>
<protein>
    <submittedName>
        <fullName evidence="1">Uncharacterized protein</fullName>
    </submittedName>
</protein>
<evidence type="ECO:0000313" key="2">
    <source>
        <dbReference type="Proteomes" id="UP000004508"/>
    </source>
</evidence>
<keyword evidence="2" id="KW-1185">Reference proteome</keyword>
<proteinExistence type="predicted"/>
<comment type="caution">
    <text evidence="1">The sequence shown here is derived from an EMBL/GenBank/DDBJ whole genome shotgun (WGS) entry which is preliminary data.</text>
</comment>
<gene>
    <name evidence="1" type="ORF">Krac_7316</name>
</gene>
<accession>D6TRX6</accession>
<dbReference type="AlphaFoldDB" id="D6TRX6"/>
<sequence length="58" mass="6564">MISAEKELFISRIVQDFAMYAWTARSADRYSDDGKVAVLGGRAISGLLWLPQRSEMRV</sequence>
<dbReference type="Proteomes" id="UP000004508">
    <property type="component" value="Unassembled WGS sequence"/>
</dbReference>
<dbReference type="InParanoid" id="D6TRX6"/>
<dbReference type="STRING" id="485913.Krac_7316"/>